<dbReference type="Gene3D" id="2.60.120.200">
    <property type="match status" value="1"/>
</dbReference>
<accession>A0A4R9M2Z7</accession>
<proteinExistence type="predicted"/>
<gene>
    <name evidence="1" type="ORF">EHS15_00380</name>
</gene>
<reference evidence="1" key="1">
    <citation type="journal article" date="2019" name="PLoS Negl. Trop. Dis.">
        <title>Revisiting the worldwide diversity of Leptospira species in the environment.</title>
        <authorList>
            <person name="Vincent A.T."/>
            <person name="Schiettekatte O."/>
            <person name="Bourhy P."/>
            <person name="Veyrier F.J."/>
            <person name="Picardeau M."/>
        </authorList>
    </citation>
    <scope>NUCLEOTIDE SEQUENCE [LARGE SCALE GENOMIC DNA]</scope>
    <source>
        <strain evidence="1">201300427</strain>
    </source>
</reference>
<dbReference type="AlphaFoldDB" id="A0A4R9M2Z7"/>
<protein>
    <submittedName>
        <fullName evidence="1">LamG domain-containing protein</fullName>
    </submittedName>
</protein>
<sequence length="294" mass="31358">MEVVSCVSHPALPSGLSIDNQCKISGTPLALQSMTSYTIIASSSDSGSIQGKIEISVNSFSIPATLVSGLYAWYPLDGNMNDMSGNSRHGYFPGGIWPTTSGPSYTLSRFNLPNGTASFNGTNQFFGSDFAPLCHEDFAIALWIYPSVVSNNKIMGYQGATNYNPGITLAVNGAGRAEFNAFWVAGWGNVDGLAGNSSTVVPANVWTHIVYVHNGTTRQGNIWVNGVNEGTTSNFGSYAGCTTGTSPNQWWTGTPLNIGYAYPGGFFTGRMDDIWFFIGRQLNASDISTLMSLP</sequence>
<dbReference type="Proteomes" id="UP000298058">
    <property type="component" value="Unassembled WGS sequence"/>
</dbReference>
<dbReference type="OrthoDB" id="326394at2"/>
<dbReference type="Pfam" id="PF13385">
    <property type="entry name" value="Laminin_G_3"/>
    <property type="match status" value="1"/>
</dbReference>
<dbReference type="EMBL" id="RQHW01000002">
    <property type="protein sequence ID" value="TGN21160.1"/>
    <property type="molecule type" value="Genomic_DNA"/>
</dbReference>
<evidence type="ECO:0000313" key="2">
    <source>
        <dbReference type="Proteomes" id="UP000298058"/>
    </source>
</evidence>
<dbReference type="SUPFAM" id="SSF49899">
    <property type="entry name" value="Concanavalin A-like lectins/glucanases"/>
    <property type="match status" value="1"/>
</dbReference>
<comment type="caution">
    <text evidence="1">The sequence shown here is derived from an EMBL/GenBank/DDBJ whole genome shotgun (WGS) entry which is preliminary data.</text>
</comment>
<keyword evidence="2" id="KW-1185">Reference proteome</keyword>
<name>A0A4R9M2Z7_9LEPT</name>
<dbReference type="Pfam" id="PF05345">
    <property type="entry name" value="He_PIG"/>
    <property type="match status" value="1"/>
</dbReference>
<organism evidence="1 2">
    <name type="scientific">Leptospira idonii</name>
    <dbReference type="NCBI Taxonomy" id="1193500"/>
    <lineage>
        <taxon>Bacteria</taxon>
        <taxon>Pseudomonadati</taxon>
        <taxon>Spirochaetota</taxon>
        <taxon>Spirochaetia</taxon>
        <taxon>Leptospirales</taxon>
        <taxon>Leptospiraceae</taxon>
        <taxon>Leptospira</taxon>
    </lineage>
</organism>
<evidence type="ECO:0000313" key="1">
    <source>
        <dbReference type="EMBL" id="TGN21160.1"/>
    </source>
</evidence>
<dbReference type="InterPro" id="IPR013320">
    <property type="entry name" value="ConA-like_dom_sf"/>
</dbReference>